<evidence type="ECO:0000313" key="4">
    <source>
        <dbReference type="Proteomes" id="UP000878956"/>
    </source>
</evidence>
<organism evidence="3 4">
    <name type="scientific">Clostridioides difficile</name>
    <name type="common">Peptoclostridium difficile</name>
    <dbReference type="NCBI Taxonomy" id="1496"/>
    <lineage>
        <taxon>Bacteria</taxon>
        <taxon>Bacillati</taxon>
        <taxon>Bacillota</taxon>
        <taxon>Clostridia</taxon>
        <taxon>Peptostreptococcales</taxon>
        <taxon>Peptostreptococcaceae</taxon>
        <taxon>Clostridioides</taxon>
    </lineage>
</organism>
<dbReference type="EMBL" id="DAEPXK010000048">
    <property type="protein sequence ID" value="HBH1543792.1"/>
    <property type="molecule type" value="Genomic_DNA"/>
</dbReference>
<feature type="transmembrane region" description="Helical" evidence="1">
    <location>
        <begin position="71"/>
        <end position="90"/>
    </location>
</feature>
<name>A0AAN5VPF3_CLODI</name>
<feature type="domain" description="Prepilin type IV endopeptidase peptidase" evidence="2">
    <location>
        <begin position="23"/>
        <end position="127"/>
    </location>
</feature>
<keyword evidence="1" id="KW-0472">Membrane</keyword>
<evidence type="ECO:0000259" key="2">
    <source>
        <dbReference type="Pfam" id="PF01478"/>
    </source>
</evidence>
<comment type="caution">
    <text evidence="3">The sequence shown here is derived from an EMBL/GenBank/DDBJ whole genome shotgun (WGS) entry which is preliminary data.</text>
</comment>
<keyword evidence="1" id="KW-1133">Transmembrane helix</keyword>
<feature type="transmembrane region" description="Helical" evidence="1">
    <location>
        <begin position="102"/>
        <end position="128"/>
    </location>
</feature>
<protein>
    <submittedName>
        <fullName evidence="3">Prepilin peptidase</fullName>
    </submittedName>
</protein>
<gene>
    <name evidence="3" type="ORF">KRM00_003325</name>
</gene>
<reference evidence="3" key="1">
    <citation type="journal article" date="2018" name="Genome Biol.">
        <title>SKESA: strategic k-mer extension for scrupulous assemblies.</title>
        <authorList>
            <person name="Souvorov A."/>
            <person name="Agarwala R."/>
            <person name="Lipman D.J."/>
        </authorList>
    </citation>
    <scope>NUCLEOTIDE SEQUENCE</scope>
    <source>
        <strain evidence="3">HN1000</strain>
    </source>
</reference>
<accession>A0AAN5VPF3</accession>
<dbReference type="GO" id="GO:0004190">
    <property type="term" value="F:aspartic-type endopeptidase activity"/>
    <property type="evidence" value="ECO:0007669"/>
    <property type="project" value="InterPro"/>
</dbReference>
<proteinExistence type="predicted"/>
<feature type="transmembrane region" description="Helical" evidence="1">
    <location>
        <begin position="45"/>
        <end position="65"/>
    </location>
</feature>
<reference evidence="3" key="2">
    <citation type="submission" date="2021-06" db="EMBL/GenBank/DDBJ databases">
        <authorList>
            <consortium name="NCBI Pathogen Detection Project"/>
        </authorList>
    </citation>
    <scope>NUCLEOTIDE SEQUENCE</scope>
    <source>
        <strain evidence="3">HN1000</strain>
    </source>
</reference>
<dbReference type="RefSeq" id="WP_022619481.1">
    <property type="nucleotide sequence ID" value="NZ_JBBBNR010000004.1"/>
</dbReference>
<sequence length="161" mass="18515">MYSSFDYLKEVEAVFLNPIVVITLTLFLLFASYSDFKYLKIYHKFNFIFFLLRIVFVFLPISSLPLTLSNINGAIFGFCLMYIPAMFCGVSKGGDIRFISILGLYLGFPLLLNMLLITYCSIIIYLIVRKFIFKKNVTNLGIPLAPFVLIGYIINCVIFYI</sequence>
<dbReference type="Pfam" id="PF01478">
    <property type="entry name" value="Peptidase_A24"/>
    <property type="match status" value="1"/>
</dbReference>
<dbReference type="InterPro" id="IPR000045">
    <property type="entry name" value="Prepilin_IV_endopep_pep"/>
</dbReference>
<feature type="transmembrane region" description="Helical" evidence="1">
    <location>
        <begin position="15"/>
        <end position="33"/>
    </location>
</feature>
<feature type="transmembrane region" description="Helical" evidence="1">
    <location>
        <begin position="140"/>
        <end position="160"/>
    </location>
</feature>
<dbReference type="Proteomes" id="UP000878956">
    <property type="component" value="Unassembled WGS sequence"/>
</dbReference>
<keyword evidence="1" id="KW-0812">Transmembrane</keyword>
<evidence type="ECO:0000313" key="3">
    <source>
        <dbReference type="EMBL" id="HBH1543792.1"/>
    </source>
</evidence>
<dbReference type="AlphaFoldDB" id="A0AAN5VPF3"/>
<dbReference type="GO" id="GO:0016020">
    <property type="term" value="C:membrane"/>
    <property type="evidence" value="ECO:0007669"/>
    <property type="project" value="InterPro"/>
</dbReference>
<dbReference type="Gene3D" id="1.20.120.1220">
    <property type="match status" value="1"/>
</dbReference>
<evidence type="ECO:0000256" key="1">
    <source>
        <dbReference type="SAM" id="Phobius"/>
    </source>
</evidence>